<reference evidence="4" key="1">
    <citation type="journal article" date="2020" name="G3 (Bethesda)">
        <title>High-Quality Assemblies for Three Invasive Social Wasps from the &lt;i&gt;Vespula&lt;/i&gt; Genus.</title>
        <authorList>
            <person name="Harrop T.W.R."/>
            <person name="Guhlin J."/>
            <person name="McLaughlin G.M."/>
            <person name="Permina E."/>
            <person name="Stockwell P."/>
            <person name="Gilligan J."/>
            <person name="Le Lec M.F."/>
            <person name="Gruber M.A.M."/>
            <person name="Quinn O."/>
            <person name="Lovegrove M."/>
            <person name="Duncan E.J."/>
            <person name="Remnant E.J."/>
            <person name="Van Eeckhoven J."/>
            <person name="Graham B."/>
            <person name="Knapp R.A."/>
            <person name="Langford K.W."/>
            <person name="Kronenberg Z."/>
            <person name="Press M.O."/>
            <person name="Eacker S.M."/>
            <person name="Wilson-Rankin E.E."/>
            <person name="Purcell J."/>
            <person name="Lester P.J."/>
            <person name="Dearden P.K."/>
        </authorList>
    </citation>
    <scope>NUCLEOTIDE SEQUENCE</scope>
    <source>
        <strain evidence="4">Marl-1</strain>
    </source>
</reference>
<dbReference type="Proteomes" id="UP000614350">
    <property type="component" value="Unassembled WGS sequence"/>
</dbReference>
<organism evidence="4 5">
    <name type="scientific">Vespula vulgaris</name>
    <name type="common">Yellow jacket</name>
    <name type="synonym">Wasp</name>
    <dbReference type="NCBI Taxonomy" id="7454"/>
    <lineage>
        <taxon>Eukaryota</taxon>
        <taxon>Metazoa</taxon>
        <taxon>Ecdysozoa</taxon>
        <taxon>Arthropoda</taxon>
        <taxon>Hexapoda</taxon>
        <taxon>Insecta</taxon>
        <taxon>Pterygota</taxon>
        <taxon>Neoptera</taxon>
        <taxon>Endopterygota</taxon>
        <taxon>Hymenoptera</taxon>
        <taxon>Apocrita</taxon>
        <taxon>Aculeata</taxon>
        <taxon>Vespoidea</taxon>
        <taxon>Vespidae</taxon>
        <taxon>Vespinae</taxon>
        <taxon>Vespula</taxon>
    </lineage>
</organism>
<comment type="caution">
    <text evidence="4">The sequence shown here is derived from an EMBL/GenBank/DDBJ whole genome shotgun (WGS) entry which is preliminary data.</text>
</comment>
<keyword evidence="5" id="KW-1185">Reference proteome</keyword>
<gene>
    <name evidence="4" type="ORF">HZH66_008894</name>
</gene>
<protein>
    <recommendedName>
        <fullName evidence="1">Small integral membrane protein 14</fullName>
    </recommendedName>
</protein>
<keyword evidence="3" id="KW-0812">Transmembrane</keyword>
<keyword evidence="3" id="KW-1133">Transmembrane helix</keyword>
<dbReference type="AlphaFoldDB" id="A0A834JWV6"/>
<keyword evidence="3" id="KW-0472">Membrane</keyword>
<feature type="region of interest" description="Disordered" evidence="2">
    <location>
        <begin position="70"/>
        <end position="90"/>
    </location>
</feature>
<proteinExistence type="predicted"/>
<dbReference type="EMBL" id="JACSEA010000009">
    <property type="protein sequence ID" value="KAF7393061.1"/>
    <property type="molecule type" value="Genomic_DNA"/>
</dbReference>
<dbReference type="PANTHER" id="PTHR31019">
    <property type="entry name" value="SMALL INTEGRAL MEMBRANE PROTEIN 14"/>
    <property type="match status" value="1"/>
</dbReference>
<dbReference type="PANTHER" id="PTHR31019:SF1">
    <property type="entry name" value="SMALL INTEGRAL MEMBRANE PROTEIN 14"/>
    <property type="match status" value="1"/>
</dbReference>
<name>A0A834JWV6_VESVU</name>
<feature type="compositionally biased region" description="Pro residues" evidence="2">
    <location>
        <begin position="80"/>
        <end position="90"/>
    </location>
</feature>
<evidence type="ECO:0000313" key="4">
    <source>
        <dbReference type="EMBL" id="KAF7393061.1"/>
    </source>
</evidence>
<feature type="transmembrane region" description="Helical" evidence="3">
    <location>
        <begin position="36"/>
        <end position="54"/>
    </location>
</feature>
<evidence type="ECO:0000256" key="3">
    <source>
        <dbReference type="SAM" id="Phobius"/>
    </source>
</evidence>
<accession>A0A834JWV6</accession>
<dbReference type="GO" id="GO:0005783">
    <property type="term" value="C:endoplasmic reticulum"/>
    <property type="evidence" value="ECO:0007669"/>
    <property type="project" value="TreeGrafter"/>
</dbReference>
<sequence>MQRLLSILRQTQNYCSDNECFSFSRLPGPLPVQPSTNFFMTCLFFAFIVLMYIIRPRSLRRASLRSNVVKNRDDISGPSDDPPTPPPTGN</sequence>
<evidence type="ECO:0000256" key="1">
    <source>
        <dbReference type="ARBA" id="ARBA00017902"/>
    </source>
</evidence>
<dbReference type="Pfam" id="PF11027">
    <property type="entry name" value="DUF2615"/>
    <property type="match status" value="1"/>
</dbReference>
<evidence type="ECO:0000256" key="2">
    <source>
        <dbReference type="SAM" id="MobiDB-lite"/>
    </source>
</evidence>
<dbReference type="InterPro" id="IPR020309">
    <property type="entry name" value="Smim-14"/>
</dbReference>
<evidence type="ECO:0000313" key="5">
    <source>
        <dbReference type="Proteomes" id="UP000614350"/>
    </source>
</evidence>